<dbReference type="AlphaFoldDB" id="S5U557"/>
<dbReference type="GO" id="GO:0005840">
    <property type="term" value="C:ribosome"/>
    <property type="evidence" value="ECO:0007669"/>
    <property type="project" value="UniProtKB-KW"/>
</dbReference>
<dbReference type="RefSeq" id="YP_008475199.1">
    <property type="nucleotide sequence ID" value="NC_022171.1"/>
</dbReference>
<name>S5U557_9ASCO</name>
<organism evidence="1">
    <name type="scientific">Wickerhamomyces mucosus</name>
    <dbReference type="NCBI Taxonomy" id="1378264"/>
    <lineage>
        <taxon>Eukaryota</taxon>
        <taxon>Fungi</taxon>
        <taxon>Dikarya</taxon>
        <taxon>Ascomycota</taxon>
        <taxon>Saccharomycotina</taxon>
        <taxon>Saccharomycetes</taxon>
        <taxon>Phaffomycetales</taxon>
        <taxon>Wickerhamomycetaceae</taxon>
        <taxon>Wickerhamomyces</taxon>
    </lineage>
</organism>
<keyword evidence="1" id="KW-0689">Ribosomal protein</keyword>
<protein>
    <submittedName>
        <fullName evidence="1">Ribosomal protein S3</fullName>
    </submittedName>
</protein>
<gene>
    <name evidence="1" type="primary">rps3</name>
</gene>
<dbReference type="GeneID" id="16695133"/>
<keyword evidence="1" id="KW-0687">Ribonucleoprotein</keyword>
<keyword evidence="1" id="KW-0496">Mitochondrion</keyword>
<proteinExistence type="predicted"/>
<accession>S5U557</accession>
<evidence type="ECO:0000313" key="1">
    <source>
        <dbReference type="EMBL" id="AGS44508.1"/>
    </source>
</evidence>
<dbReference type="EMBL" id="KC993197">
    <property type="protein sequence ID" value="AGS44508.1"/>
    <property type="molecule type" value="Genomic_DNA"/>
</dbReference>
<reference evidence="1" key="1">
    <citation type="submission" date="2013-04" db="EMBL/GenBank/DDBJ databases">
        <authorList>
            <person name="Hegedusova E."/>
            <person name="Brejova B."/>
            <person name="Nosek J."/>
        </authorList>
    </citation>
    <scope>NUCLEOTIDE SEQUENCE</scope>
    <source>
        <strain evidence="1">CBS 6341</strain>
    </source>
</reference>
<geneLocation type="mitochondrion" evidence="1"/>
<sequence length="378" mass="44119">MKNNKKLTYLYKLSNNYINNKTNKNLILLKHYLQEYNNKGTKLQNSNKMNNWLNQLYKFNKTNVVNTLLLDKLVAKLLIKLFTIKYINNKLNKVSKGALREIYINKPQFKHTVNTVYIYLNYNDTLLNINNKDNYNDKYNLYYTSLTNNINNILGSYNFNKYNLNNISNYLSTLYNKEVIIVPNKLKYNYNDSVIFNKTIVNNIEKHKGGLAGNYSKLLRDNIPVNNSLLIKNKYIANIINNYNIKYNNILTNTNNISIKDIYNTLDMNKITNDLLINKYIIGLSVLYKGKNLNKAGISRSIKDKLLFGSLSNKLYKKYNGLLTFNNGLNNQMLNIDINLNKKYNLNYIPNHHNISQDFKVNKVKTGVFGISVKLNTI</sequence>